<dbReference type="Proteomes" id="UP001652338">
    <property type="component" value="Unassembled WGS sequence"/>
</dbReference>
<evidence type="ECO:0000313" key="2">
    <source>
        <dbReference type="Proteomes" id="UP001652338"/>
    </source>
</evidence>
<accession>A0ABT2SJJ0</accession>
<proteinExistence type="predicted"/>
<evidence type="ECO:0000313" key="1">
    <source>
        <dbReference type="EMBL" id="MCU6724667.1"/>
    </source>
</evidence>
<reference evidence="1 2" key="1">
    <citation type="journal article" date="2021" name="ISME Commun">
        <title>Automated analysis of genomic sequences facilitates high-throughput and comprehensive description of bacteria.</title>
        <authorList>
            <person name="Hitch T.C.A."/>
        </authorList>
    </citation>
    <scope>NUCLEOTIDE SEQUENCE [LARGE SCALE GENOMIC DNA]</scope>
    <source>
        <strain evidence="1 2">Sanger_29</strain>
    </source>
</reference>
<organism evidence="1 2">
    <name type="scientific">Muricoprocola aceti</name>
    <dbReference type="NCBI Taxonomy" id="2981772"/>
    <lineage>
        <taxon>Bacteria</taxon>
        <taxon>Bacillati</taxon>
        <taxon>Bacillota</taxon>
        <taxon>Clostridia</taxon>
        <taxon>Lachnospirales</taxon>
        <taxon>Lachnospiraceae</taxon>
        <taxon>Muricoprocola</taxon>
    </lineage>
</organism>
<sequence length="78" mass="9035">MYNATITTQPYKSGKSLTIYVDNKNMVNELMIALMDAGFIVNYEPCYISENYEGCFLYDDKNVITICYKSQERTFESS</sequence>
<dbReference type="RefSeq" id="WP_117449463.1">
    <property type="nucleotide sequence ID" value="NZ_JAOQKE010000003.1"/>
</dbReference>
<name>A0ABT2SJJ0_9FIRM</name>
<protein>
    <submittedName>
        <fullName evidence="1">Uncharacterized protein</fullName>
    </submittedName>
</protein>
<gene>
    <name evidence="1" type="ORF">OCV47_04710</name>
</gene>
<keyword evidence="2" id="KW-1185">Reference proteome</keyword>
<dbReference type="EMBL" id="JAOQKE010000003">
    <property type="protein sequence ID" value="MCU6724667.1"/>
    <property type="molecule type" value="Genomic_DNA"/>
</dbReference>
<comment type="caution">
    <text evidence="1">The sequence shown here is derived from an EMBL/GenBank/DDBJ whole genome shotgun (WGS) entry which is preliminary data.</text>
</comment>